<dbReference type="SUPFAM" id="SSF53927">
    <property type="entry name" value="Cytidine deaminase-like"/>
    <property type="match status" value="1"/>
</dbReference>
<dbReference type="InterPro" id="IPR006262">
    <property type="entry name" value="Cyt_deam_tetra"/>
</dbReference>
<dbReference type="OrthoDB" id="9795347at2"/>
<dbReference type="Pfam" id="PF00383">
    <property type="entry name" value="dCMP_cyt_deam_1"/>
    <property type="match status" value="1"/>
</dbReference>
<protein>
    <recommendedName>
        <fullName evidence="5 14">Cytidine deaminase</fullName>
        <ecNumber evidence="4 14">3.5.4.5</ecNumber>
    </recommendedName>
    <alternativeName>
        <fullName evidence="9 14">Cytidine aminohydrolase</fullName>
    </alternativeName>
</protein>
<feature type="binding site" evidence="13">
    <location>
        <position position="73"/>
    </location>
    <ligand>
        <name>Zn(2+)</name>
        <dbReference type="ChEBI" id="CHEBI:29105"/>
        <note>catalytic</note>
    </ligand>
</feature>
<dbReference type="InterPro" id="IPR002125">
    <property type="entry name" value="CMP_dCMP_dom"/>
</dbReference>
<comment type="catalytic activity">
    <reaction evidence="11 14">
        <text>cytidine + H2O + H(+) = uridine + NH4(+)</text>
        <dbReference type="Rhea" id="RHEA:16069"/>
        <dbReference type="ChEBI" id="CHEBI:15377"/>
        <dbReference type="ChEBI" id="CHEBI:15378"/>
        <dbReference type="ChEBI" id="CHEBI:16704"/>
        <dbReference type="ChEBI" id="CHEBI:17562"/>
        <dbReference type="ChEBI" id="CHEBI:28938"/>
        <dbReference type="EC" id="3.5.4.5"/>
    </reaction>
</comment>
<dbReference type="GO" id="GO:0072527">
    <property type="term" value="P:pyrimidine-containing compound metabolic process"/>
    <property type="evidence" value="ECO:0007669"/>
    <property type="project" value="UniProtKB-ARBA"/>
</dbReference>
<comment type="function">
    <text evidence="2 14">This enzyme scavenges exogenous and endogenous cytidine and 2'-deoxycytidine for UMP synthesis.</text>
</comment>
<organism evidence="16 17">
    <name type="scientific">Thermoflavifilum thermophilum</name>
    <dbReference type="NCBI Taxonomy" id="1393122"/>
    <lineage>
        <taxon>Bacteria</taxon>
        <taxon>Pseudomonadati</taxon>
        <taxon>Bacteroidota</taxon>
        <taxon>Chitinophagia</taxon>
        <taxon>Chitinophagales</taxon>
        <taxon>Chitinophagaceae</taxon>
        <taxon>Thermoflavifilum</taxon>
    </lineage>
</organism>
<dbReference type="GO" id="GO:0005829">
    <property type="term" value="C:cytosol"/>
    <property type="evidence" value="ECO:0007669"/>
    <property type="project" value="TreeGrafter"/>
</dbReference>
<feature type="domain" description="CMP/dCMP-type deaminase" evidence="15">
    <location>
        <begin position="21"/>
        <end position="158"/>
    </location>
</feature>
<dbReference type="Proteomes" id="UP000199537">
    <property type="component" value="Unassembled WGS sequence"/>
</dbReference>
<accession>A0A1I7N041</accession>
<evidence type="ECO:0000256" key="9">
    <source>
        <dbReference type="ARBA" id="ARBA00032005"/>
    </source>
</evidence>
<evidence type="ECO:0000256" key="11">
    <source>
        <dbReference type="ARBA" id="ARBA00049558"/>
    </source>
</evidence>
<dbReference type="PROSITE" id="PS00903">
    <property type="entry name" value="CYT_DCMP_DEAMINASES_1"/>
    <property type="match status" value="1"/>
</dbReference>
<sequence length="174" mass="18847">MPVQHLQLQYEHFAEDAGLPADALMLLQKAREATGIAYAPYSNFRVGAAILLENGQVITGANQENASFPAGLCAERVALSAVTSQFPDAIIQAIAISYQPAGGNSDHPISPCGICRQTLLEYEIRQQQPIRIILGGMMGEIIIIPAARLLLPFSFTPQDLKGFPQADHRKHQNG</sequence>
<dbReference type="PANTHER" id="PTHR11644">
    <property type="entry name" value="CYTIDINE DEAMINASE"/>
    <property type="match status" value="1"/>
</dbReference>
<dbReference type="STRING" id="1393122.SAMN05660895_0240"/>
<evidence type="ECO:0000256" key="2">
    <source>
        <dbReference type="ARBA" id="ARBA00003949"/>
    </source>
</evidence>
<keyword evidence="8 13" id="KW-0862">Zinc</keyword>
<comment type="cofactor">
    <cofactor evidence="1 13 14">
        <name>Zn(2+)</name>
        <dbReference type="ChEBI" id="CHEBI:29105"/>
    </cofactor>
</comment>
<evidence type="ECO:0000256" key="12">
    <source>
        <dbReference type="PIRSR" id="PIRSR606262-1"/>
    </source>
</evidence>
<dbReference type="EMBL" id="FPCJ01000001">
    <property type="protein sequence ID" value="SFV28021.1"/>
    <property type="molecule type" value="Genomic_DNA"/>
</dbReference>
<dbReference type="PANTHER" id="PTHR11644:SF2">
    <property type="entry name" value="CYTIDINE DEAMINASE"/>
    <property type="match status" value="1"/>
</dbReference>
<keyword evidence="7 14" id="KW-0378">Hydrolase</keyword>
<evidence type="ECO:0000256" key="6">
    <source>
        <dbReference type="ARBA" id="ARBA00022723"/>
    </source>
</evidence>
<evidence type="ECO:0000256" key="4">
    <source>
        <dbReference type="ARBA" id="ARBA00012783"/>
    </source>
</evidence>
<dbReference type="GO" id="GO:0008270">
    <property type="term" value="F:zinc ion binding"/>
    <property type="evidence" value="ECO:0007669"/>
    <property type="project" value="UniProtKB-UniRule"/>
</dbReference>
<dbReference type="EC" id="3.5.4.5" evidence="4 14"/>
<dbReference type="InterPro" id="IPR016193">
    <property type="entry name" value="Cytidine_deaminase-like"/>
</dbReference>
<comment type="similarity">
    <text evidence="3 14">Belongs to the cytidine and deoxycytidylate deaminase family.</text>
</comment>
<keyword evidence="17" id="KW-1185">Reference proteome</keyword>
<evidence type="ECO:0000313" key="16">
    <source>
        <dbReference type="EMBL" id="SFV28021.1"/>
    </source>
</evidence>
<evidence type="ECO:0000313" key="17">
    <source>
        <dbReference type="Proteomes" id="UP000199537"/>
    </source>
</evidence>
<evidence type="ECO:0000256" key="14">
    <source>
        <dbReference type="RuleBase" id="RU364006"/>
    </source>
</evidence>
<evidence type="ECO:0000256" key="7">
    <source>
        <dbReference type="ARBA" id="ARBA00022801"/>
    </source>
</evidence>
<evidence type="ECO:0000256" key="5">
    <source>
        <dbReference type="ARBA" id="ARBA00018266"/>
    </source>
</evidence>
<dbReference type="PROSITE" id="PS51747">
    <property type="entry name" value="CYT_DCMP_DEAMINASES_2"/>
    <property type="match status" value="1"/>
</dbReference>
<feature type="binding site" evidence="13">
    <location>
        <position position="115"/>
    </location>
    <ligand>
        <name>Zn(2+)</name>
        <dbReference type="ChEBI" id="CHEBI:29105"/>
        <note>catalytic</note>
    </ligand>
</feature>
<evidence type="ECO:0000256" key="1">
    <source>
        <dbReference type="ARBA" id="ARBA00001947"/>
    </source>
</evidence>
<dbReference type="CDD" id="cd01283">
    <property type="entry name" value="cytidine_deaminase"/>
    <property type="match status" value="1"/>
</dbReference>
<feature type="active site" description="Proton donor" evidence="12">
    <location>
        <position position="75"/>
    </location>
</feature>
<name>A0A1I7N041_9BACT</name>
<evidence type="ECO:0000256" key="8">
    <source>
        <dbReference type="ARBA" id="ARBA00022833"/>
    </source>
</evidence>
<evidence type="ECO:0000256" key="10">
    <source>
        <dbReference type="ARBA" id="ARBA00049252"/>
    </source>
</evidence>
<proteinExistence type="inferred from homology"/>
<dbReference type="InterPro" id="IPR050202">
    <property type="entry name" value="Cyt/Deoxycyt_deaminase"/>
</dbReference>
<feature type="binding site" evidence="13">
    <location>
        <position position="112"/>
    </location>
    <ligand>
        <name>Zn(2+)</name>
        <dbReference type="ChEBI" id="CHEBI:29105"/>
        <note>catalytic</note>
    </ligand>
</feature>
<keyword evidence="6 13" id="KW-0479">Metal-binding</keyword>
<evidence type="ECO:0000259" key="15">
    <source>
        <dbReference type="PROSITE" id="PS51747"/>
    </source>
</evidence>
<gene>
    <name evidence="16" type="ORF">SAMN05660895_0240</name>
</gene>
<dbReference type="GO" id="GO:0042802">
    <property type="term" value="F:identical protein binding"/>
    <property type="evidence" value="ECO:0007669"/>
    <property type="project" value="UniProtKB-ARBA"/>
</dbReference>
<dbReference type="GO" id="GO:0055086">
    <property type="term" value="P:nucleobase-containing small molecule metabolic process"/>
    <property type="evidence" value="ECO:0007669"/>
    <property type="project" value="UniProtKB-ARBA"/>
</dbReference>
<dbReference type="Gene3D" id="3.40.140.10">
    <property type="entry name" value="Cytidine Deaminase, domain 2"/>
    <property type="match status" value="1"/>
</dbReference>
<dbReference type="AlphaFoldDB" id="A0A1I7N041"/>
<evidence type="ECO:0000256" key="13">
    <source>
        <dbReference type="PIRSR" id="PIRSR606262-3"/>
    </source>
</evidence>
<dbReference type="GO" id="GO:0004126">
    <property type="term" value="F:cytidine deaminase activity"/>
    <property type="evidence" value="ECO:0007669"/>
    <property type="project" value="UniProtKB-UniRule"/>
</dbReference>
<dbReference type="NCBIfam" id="NF004064">
    <property type="entry name" value="PRK05578.1"/>
    <property type="match status" value="1"/>
</dbReference>
<comment type="catalytic activity">
    <reaction evidence="10 14">
        <text>2'-deoxycytidine + H2O + H(+) = 2'-deoxyuridine + NH4(+)</text>
        <dbReference type="Rhea" id="RHEA:13433"/>
        <dbReference type="ChEBI" id="CHEBI:15377"/>
        <dbReference type="ChEBI" id="CHEBI:15378"/>
        <dbReference type="ChEBI" id="CHEBI:15698"/>
        <dbReference type="ChEBI" id="CHEBI:16450"/>
        <dbReference type="ChEBI" id="CHEBI:28938"/>
        <dbReference type="EC" id="3.5.4.5"/>
    </reaction>
</comment>
<dbReference type="RefSeq" id="WP_092456576.1">
    <property type="nucleotide sequence ID" value="NZ_FPCJ01000001.1"/>
</dbReference>
<reference evidence="17" key="1">
    <citation type="submission" date="2016-10" db="EMBL/GenBank/DDBJ databases">
        <authorList>
            <person name="Varghese N."/>
            <person name="Submissions S."/>
        </authorList>
    </citation>
    <scope>NUCLEOTIDE SEQUENCE [LARGE SCALE GENOMIC DNA]</scope>
    <source>
        <strain evidence="17">DSM 14807</strain>
    </source>
</reference>
<evidence type="ECO:0000256" key="3">
    <source>
        <dbReference type="ARBA" id="ARBA00006576"/>
    </source>
</evidence>
<dbReference type="NCBIfam" id="TIGR01354">
    <property type="entry name" value="cyt_deam_tetra"/>
    <property type="match status" value="1"/>
</dbReference>
<dbReference type="InterPro" id="IPR016192">
    <property type="entry name" value="APOBEC/CMP_deaminase_Zn-bd"/>
</dbReference>